<feature type="compositionally biased region" description="Basic and acidic residues" evidence="1">
    <location>
        <begin position="38"/>
        <end position="48"/>
    </location>
</feature>
<reference evidence="3 4" key="1">
    <citation type="submission" date="2022-06" db="EMBL/GenBank/DDBJ databases">
        <title>Sequencing the genomes of 1000 actinobacteria strains.</title>
        <authorList>
            <person name="Klenk H.-P."/>
        </authorList>
    </citation>
    <scope>NUCLEOTIDE SEQUENCE [LARGE SCALE GENOMIC DNA]</scope>
    <source>
        <strain evidence="3 4">DSM 44170</strain>
    </source>
</reference>
<name>A0ABT1JUY2_9ACTN</name>
<keyword evidence="4" id="KW-1185">Reference proteome</keyword>
<sequence length="791" mass="84815">MDGQTGDVFGVRVAGLPSDGLEELRFTRTWALVDEILAEERGEEPREGQDDEDDEDDGRAFGRDPYGAPVLDADDGEEGGGWADEAPGALSEALTAELADRADALRSVAGDDAFLRGLACSCPRLSATLEGWLARPGAVPKRPRLSRLARNVARTAATASPHAAFTISGLGRWEDAGPAVTPADELRWSAVPEVDLATVRRVWAALADRPGLREAVRVRVNPSLWQEDGRLWFLGAAPGAEPMEEGRPFREPREAAEPVAILAEPAVAGALAWVRATPEPTVGALERAVAEPRVVRRLLALGLVERVRPFADQALDPLADLAAWVEEVLPGDSPDRPWLPTALREAVQATYGERIRPVAGWLLTRLGDTAGLGERSVRVETAVSTAPPAVCGRGAWQPVLRDLDAVRRLAAVLDPDLAVRLTAAEHFVERHGADASVPFLAFYRDAPAACADLRALLDRAGPAAGSTARRVTRLRRETWDALFASPPDERGVLVADPDIVDKMAVSWPAYVQPPGSVTCYGHLTAGHEFVLNALTAGYGRGAGRTRHLISRAGVSVPDGPRRPVAECLGSFGNHLNLRPASGVAVDYPFTVAEGAELSLTDLRVSYDPATLLLALTGPDGEPVRPAHLGASAPRALPPAWSFLLRVFGEPVGLAAAPWRSAAAVDEVQARPRLRLGRVVLARAGWRMPVGELPVPYDGESDAAYVLRTARWLERHGIPRRFFVRFASGRRAARRPFYVDVTDHFLLLAMAHAAAGKDGNVVLEEALPDPADAPVYGAHGRRVTEYALDVSG</sequence>
<evidence type="ECO:0000313" key="3">
    <source>
        <dbReference type="EMBL" id="MCP2345555.1"/>
    </source>
</evidence>
<proteinExistence type="predicted"/>
<protein>
    <recommendedName>
        <fullName evidence="2">Lantibiotic dehydratase N-terminal domain-containing protein</fullName>
    </recommendedName>
</protein>
<feature type="region of interest" description="Disordered" evidence="1">
    <location>
        <begin position="38"/>
        <end position="81"/>
    </location>
</feature>
<feature type="domain" description="Lantibiotic dehydratase N-terminal" evidence="2">
    <location>
        <begin position="593"/>
        <end position="724"/>
    </location>
</feature>
<dbReference type="Proteomes" id="UP001320766">
    <property type="component" value="Unassembled WGS sequence"/>
</dbReference>
<comment type="caution">
    <text evidence="3">The sequence shown here is derived from an EMBL/GenBank/DDBJ whole genome shotgun (WGS) entry which is preliminary data.</text>
</comment>
<organism evidence="3 4">
    <name type="scientific">Nonomuraea roseoviolacea subsp. carminata</name>
    <dbReference type="NCBI Taxonomy" id="160689"/>
    <lineage>
        <taxon>Bacteria</taxon>
        <taxon>Bacillati</taxon>
        <taxon>Actinomycetota</taxon>
        <taxon>Actinomycetes</taxon>
        <taxon>Streptosporangiales</taxon>
        <taxon>Streptosporangiaceae</taxon>
        <taxon>Nonomuraea</taxon>
    </lineage>
</organism>
<dbReference type="EMBL" id="JAMZEC010000001">
    <property type="protein sequence ID" value="MCP2345555.1"/>
    <property type="molecule type" value="Genomic_DNA"/>
</dbReference>
<accession>A0ABT1JUY2</accession>
<evidence type="ECO:0000313" key="4">
    <source>
        <dbReference type="Proteomes" id="UP001320766"/>
    </source>
</evidence>
<evidence type="ECO:0000256" key="1">
    <source>
        <dbReference type="SAM" id="MobiDB-lite"/>
    </source>
</evidence>
<dbReference type="RefSeq" id="WP_253767208.1">
    <property type="nucleotide sequence ID" value="NZ_BAAAVE010000019.1"/>
</dbReference>
<evidence type="ECO:0000259" key="2">
    <source>
        <dbReference type="Pfam" id="PF04738"/>
    </source>
</evidence>
<dbReference type="InterPro" id="IPR006827">
    <property type="entry name" value="Lant_deHydtase_N"/>
</dbReference>
<gene>
    <name evidence="3" type="ORF">HD595_001677</name>
</gene>
<dbReference type="Pfam" id="PF04738">
    <property type="entry name" value="Lant_dehydr_N"/>
    <property type="match status" value="1"/>
</dbReference>